<comment type="caution">
    <text evidence="8">The sequence shown here is derived from an EMBL/GenBank/DDBJ whole genome shotgun (WGS) entry which is preliminary data.</text>
</comment>
<dbReference type="GO" id="GO:0102559">
    <property type="term" value="F:peptide chain release factor N(5)-glutamine methyltransferase activity"/>
    <property type="evidence" value="ECO:0007669"/>
    <property type="project" value="UniProtKB-EC"/>
</dbReference>
<dbReference type="InterPro" id="IPR002052">
    <property type="entry name" value="DNA_methylase_N6_adenine_CS"/>
</dbReference>
<keyword evidence="9" id="KW-1185">Reference proteome</keyword>
<feature type="domain" description="Methyltransferase small" evidence="6">
    <location>
        <begin position="115"/>
        <end position="200"/>
    </location>
</feature>
<evidence type="ECO:0000313" key="9">
    <source>
        <dbReference type="Proteomes" id="UP000323632"/>
    </source>
</evidence>
<keyword evidence="2 8" id="KW-0489">Methyltransferase</keyword>
<dbReference type="GO" id="GO:0003676">
    <property type="term" value="F:nucleic acid binding"/>
    <property type="evidence" value="ECO:0007669"/>
    <property type="project" value="InterPro"/>
</dbReference>
<dbReference type="EC" id="2.1.1.297" evidence="1"/>
<dbReference type="RefSeq" id="WP_150030983.1">
    <property type="nucleotide sequence ID" value="NZ_VWSH01000001.1"/>
</dbReference>
<feature type="domain" description="Release factor glutamine methyltransferase N-terminal" evidence="7">
    <location>
        <begin position="6"/>
        <end position="76"/>
    </location>
</feature>
<reference evidence="8 9" key="1">
    <citation type="submission" date="2019-09" db="EMBL/GenBank/DDBJ databases">
        <title>Genome sequence and assembly of Taibaiella sp.</title>
        <authorList>
            <person name="Chhetri G."/>
        </authorList>
    </citation>
    <scope>NUCLEOTIDE SEQUENCE [LARGE SCALE GENOMIC DNA]</scope>
    <source>
        <strain evidence="8 9">KVB11</strain>
    </source>
</reference>
<dbReference type="InterPro" id="IPR007848">
    <property type="entry name" value="Small_mtfrase_dom"/>
</dbReference>
<keyword evidence="3 8" id="KW-0808">Transferase</keyword>
<dbReference type="PROSITE" id="PS00092">
    <property type="entry name" value="N6_MTASE"/>
    <property type="match status" value="1"/>
</dbReference>
<dbReference type="InterPro" id="IPR029063">
    <property type="entry name" value="SAM-dependent_MTases_sf"/>
</dbReference>
<dbReference type="Proteomes" id="UP000323632">
    <property type="component" value="Unassembled WGS sequence"/>
</dbReference>
<evidence type="ECO:0000259" key="6">
    <source>
        <dbReference type="Pfam" id="PF05175"/>
    </source>
</evidence>
<evidence type="ECO:0000256" key="4">
    <source>
        <dbReference type="ARBA" id="ARBA00022691"/>
    </source>
</evidence>
<sequence length="285" mass="32974">MTIQDAHQYLTERLQTIYDVSEAENITVWVLESLTGFTRLIQKMNAKQELTDLQQAELEGYINELLQHRPVQYVLGECYFMDMKLFVDENVLVPRPETEELVDWIIKYCQSQNITEPAILDIGTGSGCIALALKKHIPESKVTAIDIAEGALNIAKKNANDTGLEIDWRQNDILDKATWGLLPEFDVIVSNPPYITLQEKETILPNVLQYEPHQALFVTNNDAQQFYKAIEGFAQEKMHQSGVLFMELHRDFAKETQSFYNSRNWHTTLRKDMQENDRMLMAWKS</sequence>
<evidence type="ECO:0000313" key="8">
    <source>
        <dbReference type="EMBL" id="KAA5536412.1"/>
    </source>
</evidence>
<gene>
    <name evidence="8" type="primary">prmC</name>
    <name evidence="8" type="ORF">F0919_01730</name>
</gene>
<keyword evidence="4" id="KW-0949">S-adenosyl-L-methionine</keyword>
<protein>
    <recommendedName>
        <fullName evidence="1">peptide chain release factor N(5)-glutamine methyltransferase</fullName>
        <ecNumber evidence="1">2.1.1.297</ecNumber>
    </recommendedName>
</protein>
<proteinExistence type="predicted"/>
<name>A0A5M6CR34_9BACT</name>
<comment type="catalytic activity">
    <reaction evidence="5">
        <text>L-glutaminyl-[peptide chain release factor] + S-adenosyl-L-methionine = N(5)-methyl-L-glutaminyl-[peptide chain release factor] + S-adenosyl-L-homocysteine + H(+)</text>
        <dbReference type="Rhea" id="RHEA:42896"/>
        <dbReference type="Rhea" id="RHEA-COMP:10271"/>
        <dbReference type="Rhea" id="RHEA-COMP:10272"/>
        <dbReference type="ChEBI" id="CHEBI:15378"/>
        <dbReference type="ChEBI" id="CHEBI:30011"/>
        <dbReference type="ChEBI" id="CHEBI:57856"/>
        <dbReference type="ChEBI" id="CHEBI:59789"/>
        <dbReference type="ChEBI" id="CHEBI:61891"/>
        <dbReference type="EC" id="2.1.1.297"/>
    </reaction>
</comment>
<evidence type="ECO:0000256" key="2">
    <source>
        <dbReference type="ARBA" id="ARBA00022603"/>
    </source>
</evidence>
<dbReference type="Gene3D" id="3.40.50.150">
    <property type="entry name" value="Vaccinia Virus protein VP39"/>
    <property type="match status" value="1"/>
</dbReference>
<dbReference type="PANTHER" id="PTHR18895">
    <property type="entry name" value="HEMK METHYLTRANSFERASE"/>
    <property type="match status" value="1"/>
</dbReference>
<dbReference type="PANTHER" id="PTHR18895:SF74">
    <property type="entry name" value="MTRF1L RELEASE FACTOR GLUTAMINE METHYLTRANSFERASE"/>
    <property type="match status" value="1"/>
</dbReference>
<dbReference type="AlphaFoldDB" id="A0A5M6CR34"/>
<evidence type="ECO:0000256" key="5">
    <source>
        <dbReference type="ARBA" id="ARBA00048391"/>
    </source>
</evidence>
<dbReference type="InterPro" id="IPR019874">
    <property type="entry name" value="RF_methyltr_PrmC"/>
</dbReference>
<evidence type="ECO:0000259" key="7">
    <source>
        <dbReference type="Pfam" id="PF17827"/>
    </source>
</evidence>
<dbReference type="InterPro" id="IPR040758">
    <property type="entry name" value="PrmC_N"/>
</dbReference>
<organism evidence="8 9">
    <name type="scientific">Taibaiella lutea</name>
    <dbReference type="NCBI Taxonomy" id="2608001"/>
    <lineage>
        <taxon>Bacteria</taxon>
        <taxon>Pseudomonadati</taxon>
        <taxon>Bacteroidota</taxon>
        <taxon>Chitinophagia</taxon>
        <taxon>Chitinophagales</taxon>
        <taxon>Chitinophagaceae</taxon>
        <taxon>Taibaiella</taxon>
    </lineage>
</organism>
<dbReference type="GO" id="GO:0032259">
    <property type="term" value="P:methylation"/>
    <property type="evidence" value="ECO:0007669"/>
    <property type="project" value="UniProtKB-KW"/>
</dbReference>
<dbReference type="InterPro" id="IPR050320">
    <property type="entry name" value="N5-glutamine_MTase"/>
</dbReference>
<dbReference type="InterPro" id="IPR004556">
    <property type="entry name" value="HemK-like"/>
</dbReference>
<dbReference type="NCBIfam" id="TIGR00536">
    <property type="entry name" value="hemK_fam"/>
    <property type="match status" value="1"/>
</dbReference>
<dbReference type="NCBIfam" id="TIGR03534">
    <property type="entry name" value="RF_mod_PrmC"/>
    <property type="match status" value="1"/>
</dbReference>
<dbReference type="Pfam" id="PF17827">
    <property type="entry name" value="PrmC_N"/>
    <property type="match status" value="1"/>
</dbReference>
<dbReference type="Gene3D" id="1.10.8.10">
    <property type="entry name" value="DNA helicase RuvA subunit, C-terminal domain"/>
    <property type="match status" value="1"/>
</dbReference>
<evidence type="ECO:0000256" key="3">
    <source>
        <dbReference type="ARBA" id="ARBA00022679"/>
    </source>
</evidence>
<dbReference type="EMBL" id="VWSH01000001">
    <property type="protein sequence ID" value="KAA5536412.1"/>
    <property type="molecule type" value="Genomic_DNA"/>
</dbReference>
<evidence type="ECO:0000256" key="1">
    <source>
        <dbReference type="ARBA" id="ARBA00012771"/>
    </source>
</evidence>
<dbReference type="CDD" id="cd02440">
    <property type="entry name" value="AdoMet_MTases"/>
    <property type="match status" value="1"/>
</dbReference>
<dbReference type="Pfam" id="PF05175">
    <property type="entry name" value="MTS"/>
    <property type="match status" value="1"/>
</dbReference>
<accession>A0A5M6CR34</accession>
<dbReference type="SUPFAM" id="SSF53335">
    <property type="entry name" value="S-adenosyl-L-methionine-dependent methyltransferases"/>
    <property type="match status" value="1"/>
</dbReference>